<feature type="transmembrane region" description="Helical" evidence="6">
    <location>
        <begin position="195"/>
        <end position="215"/>
    </location>
</feature>
<keyword evidence="8" id="KW-1185">Reference proteome</keyword>
<evidence type="ECO:0000256" key="2">
    <source>
        <dbReference type="ARBA" id="ARBA00010199"/>
    </source>
</evidence>
<dbReference type="GO" id="GO:0016020">
    <property type="term" value="C:membrane"/>
    <property type="evidence" value="ECO:0007669"/>
    <property type="project" value="UniProtKB-SubCell"/>
</dbReference>
<dbReference type="PANTHER" id="PTHR11206">
    <property type="entry name" value="MULTIDRUG RESISTANCE PROTEIN"/>
    <property type="match status" value="1"/>
</dbReference>
<feature type="transmembrane region" description="Helical" evidence="6">
    <location>
        <begin position="54"/>
        <end position="75"/>
    </location>
</feature>
<reference evidence="7 8" key="1">
    <citation type="submission" date="2018-09" db="EMBL/GenBank/DDBJ databases">
        <title>A high-quality reference genome of wild soybean provides a powerful tool to mine soybean genomes.</title>
        <authorList>
            <person name="Xie M."/>
            <person name="Chung C.Y.L."/>
            <person name="Li M.-W."/>
            <person name="Wong F.-L."/>
            <person name="Chan T.-F."/>
            <person name="Lam H.-M."/>
        </authorList>
    </citation>
    <scope>NUCLEOTIDE SEQUENCE [LARGE SCALE GENOMIC DNA]</scope>
    <source>
        <strain evidence="8">cv. W05</strain>
        <tissue evidence="7">Hypocotyl of etiolated seedlings</tissue>
    </source>
</reference>
<keyword evidence="4 6" id="KW-1133">Transmembrane helix</keyword>
<dbReference type="NCBIfam" id="TIGR00797">
    <property type="entry name" value="matE"/>
    <property type="match status" value="1"/>
</dbReference>
<dbReference type="GO" id="GO:0015297">
    <property type="term" value="F:antiporter activity"/>
    <property type="evidence" value="ECO:0007669"/>
    <property type="project" value="InterPro"/>
</dbReference>
<comment type="caution">
    <text evidence="7">The sequence shown here is derived from an EMBL/GenBank/DDBJ whole genome shotgun (WGS) entry which is preliminary data.</text>
</comment>
<feature type="transmembrane region" description="Helical" evidence="6">
    <location>
        <begin position="164"/>
        <end position="183"/>
    </location>
</feature>
<feature type="transmembrane region" description="Helical" evidence="6">
    <location>
        <begin position="447"/>
        <end position="468"/>
    </location>
</feature>
<dbReference type="Pfam" id="PF01554">
    <property type="entry name" value="MatE"/>
    <property type="match status" value="2"/>
</dbReference>
<protein>
    <recommendedName>
        <fullName evidence="6">Protein DETOXIFICATION</fullName>
    </recommendedName>
    <alternativeName>
        <fullName evidence="6">Multidrug and toxic compound extrusion protein</fullName>
    </alternativeName>
</protein>
<dbReference type="GO" id="GO:0042910">
    <property type="term" value="F:xenobiotic transmembrane transporter activity"/>
    <property type="evidence" value="ECO:0007669"/>
    <property type="project" value="InterPro"/>
</dbReference>
<organism evidence="7 8">
    <name type="scientific">Glycine soja</name>
    <name type="common">Wild soybean</name>
    <dbReference type="NCBI Taxonomy" id="3848"/>
    <lineage>
        <taxon>Eukaryota</taxon>
        <taxon>Viridiplantae</taxon>
        <taxon>Streptophyta</taxon>
        <taxon>Embryophyta</taxon>
        <taxon>Tracheophyta</taxon>
        <taxon>Spermatophyta</taxon>
        <taxon>Magnoliopsida</taxon>
        <taxon>eudicotyledons</taxon>
        <taxon>Gunneridae</taxon>
        <taxon>Pentapetalae</taxon>
        <taxon>rosids</taxon>
        <taxon>fabids</taxon>
        <taxon>Fabales</taxon>
        <taxon>Fabaceae</taxon>
        <taxon>Papilionoideae</taxon>
        <taxon>50 kb inversion clade</taxon>
        <taxon>NPAAA clade</taxon>
        <taxon>indigoferoid/millettioid clade</taxon>
        <taxon>Phaseoleae</taxon>
        <taxon>Glycine</taxon>
        <taxon>Glycine subgen. Soja</taxon>
    </lineage>
</organism>
<evidence type="ECO:0000313" key="7">
    <source>
        <dbReference type="EMBL" id="RZB83189.1"/>
    </source>
</evidence>
<feature type="transmembrane region" description="Helical" evidence="6">
    <location>
        <begin position="120"/>
        <end position="144"/>
    </location>
</feature>
<evidence type="ECO:0000313" key="8">
    <source>
        <dbReference type="Proteomes" id="UP000289340"/>
    </source>
</evidence>
<evidence type="ECO:0000256" key="3">
    <source>
        <dbReference type="ARBA" id="ARBA00022692"/>
    </source>
</evidence>
<comment type="subcellular location">
    <subcellularLocation>
        <location evidence="1">Membrane</location>
        <topology evidence="1">Multi-pass membrane protein</topology>
    </subcellularLocation>
</comment>
<dbReference type="InterPro" id="IPR002528">
    <property type="entry name" value="MATE_fam"/>
</dbReference>
<feature type="transmembrane region" description="Helical" evidence="6">
    <location>
        <begin position="270"/>
        <end position="293"/>
    </location>
</feature>
<evidence type="ECO:0000256" key="4">
    <source>
        <dbReference type="ARBA" id="ARBA00022989"/>
    </source>
</evidence>
<keyword evidence="5 6" id="KW-0472">Membrane</keyword>
<sequence length="489" mass="54284">MLKSRSLDGTVTHFTPLLDVSHHKENTRQYRWWNSKILDLEEAKHQLLFSLPMFLTNLFYYLIVLVSVIFAGHLGDLQLAGATLANSWFSVTGLAVMVGLSGALETLCGQGFGAEEYQMLGIYLQASCIISLIFSIIISIIWFYTEPILVLLHQSQDIARTTSLYTKFLIPGLFALSFLQNILRFLQTQSVVKSLVVFSAIPLLVHIFIAYALIFCTDLSFIGAPVAVSISLWICIPLLVMYIMYAERFRQTWTGFSFESFNYIFTDLKLALLSAAMVCFEYWAFEIMVFLAGLLPDPTISTSLIAICTNTELIAYLITYGLSAAASTRVSNELGSGHLDRAKHAMGVSLKLSLLLGLCFVLALAFGHNIWIQMFSDSSKIKEEFASLTPFLSISILLDSVQGVLSGVIRGCGWQHLAAYVNLATFYLIGLPISGLLGFKFNLQVKGLWIGLICGLACQTGTLSFLAWRAKWTKLNVSLDRDEIQPPSA</sequence>
<dbReference type="GO" id="GO:1990961">
    <property type="term" value="P:xenobiotic detoxification by transmembrane export across the plasma membrane"/>
    <property type="evidence" value="ECO:0007669"/>
    <property type="project" value="InterPro"/>
</dbReference>
<evidence type="ECO:0000256" key="5">
    <source>
        <dbReference type="ARBA" id="ARBA00023136"/>
    </source>
</evidence>
<keyword evidence="3 6" id="KW-0812">Transmembrane</keyword>
<accession>A0A445IAV1</accession>
<dbReference type="Proteomes" id="UP000289340">
    <property type="component" value="Chromosome 11"/>
</dbReference>
<feature type="transmembrane region" description="Helical" evidence="6">
    <location>
        <begin position="87"/>
        <end position="108"/>
    </location>
</feature>
<dbReference type="CDD" id="cd13132">
    <property type="entry name" value="MATE_eukaryotic"/>
    <property type="match status" value="1"/>
</dbReference>
<feature type="transmembrane region" description="Helical" evidence="6">
    <location>
        <begin position="313"/>
        <end position="331"/>
    </location>
</feature>
<dbReference type="EMBL" id="QZWG01000011">
    <property type="protein sequence ID" value="RZB83189.1"/>
    <property type="molecule type" value="Genomic_DNA"/>
</dbReference>
<dbReference type="AlphaFoldDB" id="A0A445IAV1"/>
<comment type="similarity">
    <text evidence="2 6">Belongs to the multi antimicrobial extrusion (MATE) (TC 2.A.66.1) family.</text>
</comment>
<feature type="transmembrane region" description="Helical" evidence="6">
    <location>
        <begin position="221"/>
        <end position="245"/>
    </location>
</feature>
<evidence type="ECO:0000256" key="6">
    <source>
        <dbReference type="RuleBase" id="RU004914"/>
    </source>
</evidence>
<dbReference type="Gramene" id="XM_028335768.1">
    <property type="protein sequence ID" value="XP_028191569.1"/>
    <property type="gene ID" value="LOC114377316"/>
</dbReference>
<evidence type="ECO:0000256" key="1">
    <source>
        <dbReference type="ARBA" id="ARBA00004141"/>
    </source>
</evidence>
<feature type="transmembrane region" description="Helical" evidence="6">
    <location>
        <begin position="352"/>
        <end position="373"/>
    </location>
</feature>
<name>A0A445IAV1_GLYSO</name>
<feature type="transmembrane region" description="Helical" evidence="6">
    <location>
        <begin position="417"/>
        <end position="441"/>
    </location>
</feature>
<dbReference type="InterPro" id="IPR045069">
    <property type="entry name" value="MATE_euk"/>
</dbReference>
<feature type="transmembrane region" description="Helical" evidence="6">
    <location>
        <begin position="385"/>
        <end position="405"/>
    </location>
</feature>
<gene>
    <name evidence="7" type="ORF">D0Y65_031970</name>
</gene>
<proteinExistence type="inferred from homology"/>